<dbReference type="GO" id="GO:0016757">
    <property type="term" value="F:glycosyltransferase activity"/>
    <property type="evidence" value="ECO:0007669"/>
    <property type="project" value="UniProtKB-KW"/>
</dbReference>
<evidence type="ECO:0000313" key="7">
    <source>
        <dbReference type="Proteomes" id="UP000245838"/>
    </source>
</evidence>
<dbReference type="STRING" id="343509.SG1120"/>
<dbReference type="CDD" id="cd03809">
    <property type="entry name" value="GT4_MtfB-like"/>
    <property type="match status" value="1"/>
</dbReference>
<dbReference type="EMBL" id="AP008232">
    <property type="protein sequence ID" value="BAE74395.1"/>
    <property type="molecule type" value="Genomic_DNA"/>
</dbReference>
<keyword evidence="6" id="KW-1185">Reference proteome</keyword>
<keyword evidence="1" id="KW-0808">Transferase</keyword>
<sequence>MKIVFATDAIKYPLTGIGRYALELINQLQQAPEITQLRYFRGLHIGDRLPEYHVQPSASGALPGWLKRRALLIEAFRAIYPRLQKRALRPYKDFLYHSPNYYLPAGLPRAITTFHDISVFTTPEFHPSGRVRYLAQEMEASLTRASRIITVSEFSKRELVRYFNYPAAKIDVTCLACSEVFYPRAAASAVAPLMQRLELSAEGYSLFTGTIEPRKNLTVLLDAYEQLPQALRQRYPLVLSGYKGWGSGAEHQRFERGSREGWVKYLGYVAQEELPILFAAARLFVFPSLYEGFGLPVLEAMASGVPVVCSNAASLPEVAGDAAFICEPQDVDALSAGIARGLQDEAWRTQARVAGLANAQKFSWQRCAQDTIKAYFKV</sequence>
<dbReference type="OrthoDB" id="9801609at2"/>
<keyword evidence="4" id="KW-0328">Glycosyltransferase</keyword>
<proteinExistence type="predicted"/>
<evidence type="ECO:0000313" key="5">
    <source>
        <dbReference type="EMBL" id="CRL45017.1"/>
    </source>
</evidence>
<evidence type="ECO:0000313" key="6">
    <source>
        <dbReference type="Proteomes" id="UP000001932"/>
    </source>
</evidence>
<dbReference type="GO" id="GO:0009103">
    <property type="term" value="P:lipopolysaccharide biosynthetic process"/>
    <property type="evidence" value="ECO:0007669"/>
    <property type="project" value="TreeGrafter"/>
</dbReference>
<feature type="domain" description="Glycosyl transferase family 1" evidence="2">
    <location>
        <begin position="203"/>
        <end position="350"/>
    </location>
</feature>
<dbReference type="InterPro" id="IPR028098">
    <property type="entry name" value="Glyco_trans_4-like_N"/>
</dbReference>
<reference evidence="4 6" key="1">
    <citation type="journal article" date="2006" name="Genome Res.">
        <title>Massive genome erosion and functional adaptations provide insights into the symbiotic lifestyle of Sodalis glossinidius in the tsetse host.</title>
        <authorList>
            <person name="Toh H."/>
            <person name="Weiss B.L."/>
            <person name="Perkin S.A.H."/>
            <person name="Yamashita A."/>
            <person name="Oshima K."/>
            <person name="Hattori M."/>
            <person name="Aksoy S."/>
        </authorList>
    </citation>
    <scope>NUCLEOTIDE SEQUENCE [LARGE SCALE GENOMIC DNA]</scope>
    <source>
        <strain evidence="6">morsitans</strain>
        <strain evidence="4">Morsitans</strain>
    </source>
</reference>
<organism evidence="4 6">
    <name type="scientific">Sodalis glossinidius (strain morsitans)</name>
    <dbReference type="NCBI Taxonomy" id="343509"/>
    <lineage>
        <taxon>Bacteria</taxon>
        <taxon>Pseudomonadati</taxon>
        <taxon>Pseudomonadota</taxon>
        <taxon>Gammaproteobacteria</taxon>
        <taxon>Enterobacterales</taxon>
        <taxon>Bruguierivoracaceae</taxon>
        <taxon>Sodalis</taxon>
    </lineage>
</organism>
<dbReference type="BioCyc" id="SGLO343509:SGP1_RS09615-MONOMER"/>
<dbReference type="EMBL" id="LN854557">
    <property type="protein sequence ID" value="CRL45017.1"/>
    <property type="molecule type" value="Genomic_DNA"/>
</dbReference>
<evidence type="ECO:0000259" key="3">
    <source>
        <dbReference type="Pfam" id="PF13439"/>
    </source>
</evidence>
<dbReference type="FunFam" id="3.40.50.2000:FF:000119">
    <property type="entry name" value="Glycosyl transferase group 1"/>
    <property type="match status" value="1"/>
</dbReference>
<dbReference type="Pfam" id="PF00534">
    <property type="entry name" value="Glycos_transf_1"/>
    <property type="match status" value="1"/>
</dbReference>
<reference evidence="5 7" key="2">
    <citation type="submission" date="2015-05" db="EMBL/GenBank/DDBJ databases">
        <authorList>
            <person name="Goodhead I."/>
        </authorList>
    </citation>
    <scope>NUCLEOTIDE SEQUENCE [LARGE SCALE GENOMIC DNA]</scope>
    <source>
        <strain evidence="5">B4</strain>
        <strain evidence="7">morsitans</strain>
    </source>
</reference>
<dbReference type="AlphaFoldDB" id="Q2NTY0"/>
<name>Q2NTY0_SODGM</name>
<feature type="domain" description="Glycosyltransferase subfamily 4-like N-terminal" evidence="3">
    <location>
        <begin position="16"/>
        <end position="172"/>
    </location>
</feature>
<dbReference type="HOGENOM" id="CLU_009583_27_6_6"/>
<dbReference type="Pfam" id="PF13439">
    <property type="entry name" value="Glyco_transf_4"/>
    <property type="match status" value="1"/>
</dbReference>
<dbReference type="SUPFAM" id="SSF53756">
    <property type="entry name" value="UDP-Glycosyltransferase/glycogen phosphorylase"/>
    <property type="match status" value="1"/>
</dbReference>
<gene>
    <name evidence="4" type="ordered locus">SG1120</name>
    <name evidence="5" type="ORF">SGGMMB4_02487</name>
</gene>
<evidence type="ECO:0000313" key="4">
    <source>
        <dbReference type="EMBL" id="BAE74395.1"/>
    </source>
</evidence>
<dbReference type="InterPro" id="IPR001296">
    <property type="entry name" value="Glyco_trans_1"/>
</dbReference>
<protein>
    <submittedName>
        <fullName evidence="5">Glycogen synthase</fullName>
    </submittedName>
    <submittedName>
        <fullName evidence="4">Mannosyltransferase B</fullName>
    </submittedName>
</protein>
<dbReference type="eggNOG" id="COG0438">
    <property type="taxonomic scope" value="Bacteria"/>
</dbReference>
<evidence type="ECO:0000256" key="1">
    <source>
        <dbReference type="ARBA" id="ARBA00022679"/>
    </source>
</evidence>
<dbReference type="PANTHER" id="PTHR46401">
    <property type="entry name" value="GLYCOSYLTRANSFERASE WBBK-RELATED"/>
    <property type="match status" value="1"/>
</dbReference>
<dbReference type="KEGG" id="sgl:SG1120"/>
<evidence type="ECO:0000259" key="2">
    <source>
        <dbReference type="Pfam" id="PF00534"/>
    </source>
</evidence>
<dbReference type="CAZy" id="GT4">
    <property type="family name" value="Glycosyltransferase Family 4"/>
</dbReference>
<dbReference type="Proteomes" id="UP000245838">
    <property type="component" value="Chromosome sggmmb4_Chromosome"/>
</dbReference>
<dbReference type="PANTHER" id="PTHR46401:SF2">
    <property type="entry name" value="GLYCOSYLTRANSFERASE WBBK-RELATED"/>
    <property type="match status" value="1"/>
</dbReference>
<dbReference type="Proteomes" id="UP000001932">
    <property type="component" value="Chromosome"/>
</dbReference>
<dbReference type="Gene3D" id="3.40.50.2000">
    <property type="entry name" value="Glycogen Phosphorylase B"/>
    <property type="match status" value="2"/>
</dbReference>
<accession>Q2NTY0</accession>
<dbReference type="RefSeq" id="WP_011410754.1">
    <property type="nucleotide sequence ID" value="NC_007712.1"/>
</dbReference>